<feature type="domain" description="FecR protein" evidence="2">
    <location>
        <begin position="149"/>
        <end position="242"/>
    </location>
</feature>
<proteinExistence type="predicted"/>
<evidence type="ECO:0000313" key="5">
    <source>
        <dbReference type="Proteomes" id="UP000679725"/>
    </source>
</evidence>
<feature type="transmembrane region" description="Helical" evidence="1">
    <location>
        <begin position="99"/>
        <end position="117"/>
    </location>
</feature>
<dbReference type="InterPro" id="IPR006860">
    <property type="entry name" value="FecR"/>
</dbReference>
<dbReference type="Pfam" id="PF04773">
    <property type="entry name" value="FecR"/>
    <property type="match status" value="1"/>
</dbReference>
<comment type="caution">
    <text evidence="4">The sequence shown here is derived from an EMBL/GenBank/DDBJ whole genome shotgun (WGS) entry which is preliminary data.</text>
</comment>
<sequence length="375" mass="42184">MEQYKNFGVDDFVWDPFFRQWILTPTRESNTEWNNWLAANPDCEATVAQARQLVLALRVNETNLPEREVSDTIAAAMGRIAKPAQEEEYTLPNRFYQSWWFRIAASVILLLAIGWTIRIYRTPAPQLAVTEVVPDTVKPMEPVVAMLEKVNTGSAPITIRLSDKSKITLKKGSSLRYPSTFEASQREVYLTGEAFFDISKDPERPFIVYANELVTKVLGTSFLIKAYPTSREVTVEVKTGRVSVSTRTDRLNAATRRETEGVILSPNQKVIFERNEIRMVKTLVERPAIIVSKANIPQFQFEDTPVSEAFGAIAKAYGIAILFDEELLSGCPITATLDNQPLHDKLTIICKAIEATYEIVDGQIIINSKGCKTDI</sequence>
<gene>
    <name evidence="4" type="ORF">DYBT9623_00085</name>
</gene>
<dbReference type="Pfam" id="PF16344">
    <property type="entry name" value="FecR_C"/>
    <property type="match status" value="1"/>
</dbReference>
<dbReference type="InterPro" id="IPR032508">
    <property type="entry name" value="FecR_C"/>
</dbReference>
<evidence type="ECO:0000313" key="4">
    <source>
        <dbReference type="EMBL" id="CAG5067365.1"/>
    </source>
</evidence>
<evidence type="ECO:0000256" key="1">
    <source>
        <dbReference type="SAM" id="Phobius"/>
    </source>
</evidence>
<keyword evidence="1" id="KW-1133">Transmembrane helix</keyword>
<dbReference type="PANTHER" id="PTHR30273:SF2">
    <property type="entry name" value="PROTEIN FECR"/>
    <property type="match status" value="1"/>
</dbReference>
<dbReference type="PIRSF" id="PIRSF018266">
    <property type="entry name" value="FecR"/>
    <property type="match status" value="1"/>
</dbReference>
<dbReference type="Proteomes" id="UP000679725">
    <property type="component" value="Unassembled WGS sequence"/>
</dbReference>
<reference evidence="4 5" key="1">
    <citation type="submission" date="2021-04" db="EMBL/GenBank/DDBJ databases">
        <authorList>
            <person name="Rodrigo-Torres L."/>
            <person name="Arahal R. D."/>
            <person name="Lucena T."/>
        </authorList>
    </citation>
    <scope>NUCLEOTIDE SEQUENCE [LARGE SCALE GENOMIC DNA]</scope>
    <source>
        <strain evidence="4 5">CECT 9623</strain>
    </source>
</reference>
<dbReference type="PANTHER" id="PTHR30273">
    <property type="entry name" value="PERIPLASMIC SIGNAL SENSOR AND SIGMA FACTOR ACTIVATOR FECR-RELATED"/>
    <property type="match status" value="1"/>
</dbReference>
<dbReference type="RefSeq" id="WP_215231549.1">
    <property type="nucleotide sequence ID" value="NZ_CAJRAU010000001.1"/>
</dbReference>
<keyword evidence="1" id="KW-0812">Transmembrane</keyword>
<dbReference type="Gene3D" id="3.55.50.30">
    <property type="match status" value="1"/>
</dbReference>
<accession>A0ABM8UIV9</accession>
<name>A0ABM8UIV9_9BACT</name>
<dbReference type="InterPro" id="IPR012373">
    <property type="entry name" value="Ferrdict_sens_TM"/>
</dbReference>
<organism evidence="4 5">
    <name type="scientific">Dyadobacter linearis</name>
    <dbReference type="NCBI Taxonomy" id="2823330"/>
    <lineage>
        <taxon>Bacteria</taxon>
        <taxon>Pseudomonadati</taxon>
        <taxon>Bacteroidota</taxon>
        <taxon>Cytophagia</taxon>
        <taxon>Cytophagales</taxon>
        <taxon>Spirosomataceae</taxon>
        <taxon>Dyadobacter</taxon>
    </lineage>
</organism>
<protein>
    <recommendedName>
        <fullName evidence="6">FecR family protein</fullName>
    </recommendedName>
</protein>
<keyword evidence="1" id="KW-0472">Membrane</keyword>
<dbReference type="Gene3D" id="2.60.120.1440">
    <property type="match status" value="1"/>
</dbReference>
<feature type="domain" description="Protein FecR C-terminal" evidence="3">
    <location>
        <begin position="299"/>
        <end position="366"/>
    </location>
</feature>
<evidence type="ECO:0000259" key="3">
    <source>
        <dbReference type="Pfam" id="PF16344"/>
    </source>
</evidence>
<dbReference type="EMBL" id="CAJRAU010000001">
    <property type="protein sequence ID" value="CAG5067365.1"/>
    <property type="molecule type" value="Genomic_DNA"/>
</dbReference>
<evidence type="ECO:0000259" key="2">
    <source>
        <dbReference type="Pfam" id="PF04773"/>
    </source>
</evidence>
<evidence type="ECO:0008006" key="6">
    <source>
        <dbReference type="Google" id="ProtNLM"/>
    </source>
</evidence>
<keyword evidence="5" id="KW-1185">Reference proteome</keyword>